<evidence type="ECO:0000313" key="4">
    <source>
        <dbReference type="Proteomes" id="UP000018208"/>
    </source>
</evidence>
<name>V6LG08_9EUKA</name>
<evidence type="ECO:0000256" key="1">
    <source>
        <dbReference type="SAM" id="Coils"/>
    </source>
</evidence>
<dbReference type="PROSITE" id="PS50096">
    <property type="entry name" value="IQ"/>
    <property type="match status" value="1"/>
</dbReference>
<evidence type="ECO:0000313" key="2">
    <source>
        <dbReference type="EMBL" id="EST43203.1"/>
    </source>
</evidence>
<keyword evidence="1" id="KW-0175">Coiled coil</keyword>
<dbReference type="VEuPathDB" id="GiardiaDB:SS50377_28431"/>
<proteinExistence type="predicted"/>
<accession>V6LG08</accession>
<reference evidence="3" key="2">
    <citation type="submission" date="2020-12" db="EMBL/GenBank/DDBJ databases">
        <title>New Spironucleus salmonicida genome in near-complete chromosomes.</title>
        <authorList>
            <person name="Xu F."/>
            <person name="Kurt Z."/>
            <person name="Jimenez-Gonzalez A."/>
            <person name="Astvaldsson A."/>
            <person name="Andersson J.O."/>
            <person name="Svard S.G."/>
        </authorList>
    </citation>
    <scope>NUCLEOTIDE SEQUENCE</scope>
    <source>
        <strain evidence="3">ATCC 50377</strain>
    </source>
</reference>
<organism evidence="2">
    <name type="scientific">Spironucleus salmonicida</name>
    <dbReference type="NCBI Taxonomy" id="348837"/>
    <lineage>
        <taxon>Eukaryota</taxon>
        <taxon>Metamonada</taxon>
        <taxon>Diplomonadida</taxon>
        <taxon>Hexamitidae</taxon>
        <taxon>Hexamitinae</taxon>
        <taxon>Spironucleus</taxon>
    </lineage>
</organism>
<sequence>MQSLYLDNIIQYRFSNKFRLINPNPYRLQVNLDTSSMHKFFDMHPCSGQIIEIPDNDTLYIQTNIKRYVYPYKRKIISENIQMQHFQLFYKQMYFEPLTFNFPALNPEVSPKDIRIISLINEIKDHQFNTLVKQQYQLVLDDKVSFRLFINFFIQQLAKIQSPQNFTFGRPNSASVVQALFSIVAKQIPHVQGGKVFQPINCYEVLNNVNILQLNQFIPETINLVRMSCFWSSIKTLAEDYLIKKSRQYVGKQLFVIKQDQLKNKEYTSYNTEELPFYVEEDIEFHVMKNMISQGIVPTQNNMFILLKNGYKIQDLDTAIALNAIEFEGQNTEFILTPQMQNQINQTVVGRVVFIQRYIKLKIASKNPKKPCSKTTDILFKQEINSNNSCQQYKINQFNTQFRDFDDTPEETNENQADQAINDDISQLTNDIIEDEDELDLIRNQNNASQDSVSTTSISNIINNQSSSDEQQEIFNQNSVVSPINDEISQIVNNQDEDINSSYNNYFNQNLKTSNYSQKTQNSASYQSAYSSYFYDNQSSQQQPSAPATELAASAFFATKRAKSVTFADEKTDQISVSQLLESAGNLKLSGVSGENANSGRLELENLVRKIENFDFSSEENSEQFGEENSVSIRTDITKSEIDEMSEILNRQNGSWEDGEQGVNQAEKVSNYVEASDEISDVLNRVLGGEDEEINTIYQNNNIDQNDEFSEILNKQNSDNDVQNAEISELMNKIQRFESSSFENDELSQLLNKQQEASDEDFENSANLRHGELENGELISKIHSPGSQNGKVEIDENNEISELINRIHSSNSNPSNPDLSGSIIHQENDNLALKVNIISETVDIYAPEVVLSQNNGNGRQLGSENEQNLQINPNFGVEKCDFPASIAGEIEETSSKTDISNKKFVKQIVKIQQKTREFLKNQLLKNGPYQAELISIATTIIQANFRGANIRKTVKFAKSHNLLYLSIQQSLKSIQTVEKFYQKILLVKSIIIRQYYENQGFLVNKILSKIDIEPLLQFINVYSPKTQLFTLQLVSYFESQVTKIQNKSHSFLAKKSRKICAENSDFEVSIFANFWAPSNFPQKVQKALKSALLIQAAGRYFLHKTSLLISSDLAYLGLLPSGVILAKNAFQNAAQTIQRFFRITSDFQLRKIQQSVLLIQKFYRDFNFDINIIKQHIMANQKYKVKKLEQQRKEQLNFIIIIQQQIRNLQRSGGVFLYTCKYYTNNLTFPLWKSFKTIQAICRIQSSYKTLTFLQSNQNLALKTRQIMHRIAFLKSHPSVSLTLHSKLLIQTENPQKHIRSLKILQKLKIPYHENLISALLSCCKFDASRNLAITILGDILPQNFVEFIEFDSTGMDIIKYCLLEKTVESARFLKNLAKCQPLVGVVFVREVIQWRKVEQDEEVRRLLKGVVWWSGEKK</sequence>
<dbReference type="EMBL" id="AUWU02000009">
    <property type="protein sequence ID" value="KAH0569482.1"/>
    <property type="molecule type" value="Genomic_DNA"/>
</dbReference>
<reference evidence="2 3" key="1">
    <citation type="journal article" date="2014" name="PLoS Genet.">
        <title>The Genome of Spironucleus salmonicida Highlights a Fish Pathogen Adapted to Fluctuating Environments.</title>
        <authorList>
            <person name="Xu F."/>
            <person name="Jerlstrom-Hultqvist J."/>
            <person name="Einarsson E."/>
            <person name="Astvaldsson A."/>
            <person name="Svard S.G."/>
            <person name="Andersson J.O."/>
        </authorList>
    </citation>
    <scope>NUCLEOTIDE SEQUENCE</scope>
    <source>
        <strain evidence="3">ATCC 50377</strain>
    </source>
</reference>
<feature type="coiled-coil region" evidence="1">
    <location>
        <begin position="713"/>
        <end position="740"/>
    </location>
</feature>
<protein>
    <submittedName>
        <fullName evidence="2">Uncharacterized protein</fullName>
    </submittedName>
</protein>
<dbReference type="Proteomes" id="UP000018208">
    <property type="component" value="Unassembled WGS sequence"/>
</dbReference>
<gene>
    <name evidence="2" type="ORF">SS50377_17146</name>
    <name evidence="3" type="ORF">SS50377_28431</name>
</gene>
<dbReference type="EMBL" id="KI546141">
    <property type="protein sequence ID" value="EST43203.1"/>
    <property type="molecule type" value="Genomic_DNA"/>
</dbReference>
<keyword evidence="4" id="KW-1185">Reference proteome</keyword>
<evidence type="ECO:0000313" key="3">
    <source>
        <dbReference type="EMBL" id="KAH0569482.1"/>
    </source>
</evidence>